<organism evidence="1 2">
    <name type="scientific">Daphnia magna</name>
    <dbReference type="NCBI Taxonomy" id="35525"/>
    <lineage>
        <taxon>Eukaryota</taxon>
        <taxon>Metazoa</taxon>
        <taxon>Ecdysozoa</taxon>
        <taxon>Arthropoda</taxon>
        <taxon>Crustacea</taxon>
        <taxon>Branchiopoda</taxon>
        <taxon>Diplostraca</taxon>
        <taxon>Cladocera</taxon>
        <taxon>Anomopoda</taxon>
        <taxon>Daphniidae</taxon>
        <taxon>Daphnia</taxon>
    </lineage>
</organism>
<protein>
    <submittedName>
        <fullName evidence="1">Uncharacterized protein</fullName>
    </submittedName>
</protein>
<name>A0ABQ9ZB12_9CRUS</name>
<evidence type="ECO:0000313" key="2">
    <source>
        <dbReference type="Proteomes" id="UP001234178"/>
    </source>
</evidence>
<sequence length="85" mass="9762">MAVDCEDFSRTGMCQARAFKSPALARRALHISSLDLLDSSIKRRMEVCLEEEEEKKHTDRKREREKKRKSIGSLVGLDNYCALFG</sequence>
<keyword evidence="2" id="KW-1185">Reference proteome</keyword>
<dbReference type="EMBL" id="JAOYFB010000003">
    <property type="protein sequence ID" value="KAK4010079.1"/>
    <property type="molecule type" value="Genomic_DNA"/>
</dbReference>
<dbReference type="Proteomes" id="UP001234178">
    <property type="component" value="Unassembled WGS sequence"/>
</dbReference>
<comment type="caution">
    <text evidence="1">The sequence shown here is derived from an EMBL/GenBank/DDBJ whole genome shotgun (WGS) entry which is preliminary data.</text>
</comment>
<gene>
    <name evidence="1" type="ORF">OUZ56_019223</name>
</gene>
<proteinExistence type="predicted"/>
<accession>A0ABQ9ZB12</accession>
<reference evidence="1 2" key="1">
    <citation type="journal article" date="2023" name="Nucleic Acids Res.">
        <title>The hologenome of Daphnia magna reveals possible DNA methylation and microbiome-mediated evolution of the host genome.</title>
        <authorList>
            <person name="Chaturvedi A."/>
            <person name="Li X."/>
            <person name="Dhandapani V."/>
            <person name="Marshall H."/>
            <person name="Kissane S."/>
            <person name="Cuenca-Cambronero M."/>
            <person name="Asole G."/>
            <person name="Calvet F."/>
            <person name="Ruiz-Romero M."/>
            <person name="Marangio P."/>
            <person name="Guigo R."/>
            <person name="Rago D."/>
            <person name="Mirbahai L."/>
            <person name="Eastwood N."/>
            <person name="Colbourne J.K."/>
            <person name="Zhou J."/>
            <person name="Mallon E."/>
            <person name="Orsini L."/>
        </authorList>
    </citation>
    <scope>NUCLEOTIDE SEQUENCE [LARGE SCALE GENOMIC DNA]</scope>
    <source>
        <strain evidence="1">LRV0_1</strain>
    </source>
</reference>
<evidence type="ECO:0000313" key="1">
    <source>
        <dbReference type="EMBL" id="KAK4010079.1"/>
    </source>
</evidence>